<feature type="chain" id="PRO_5012715998" description="Lipoprotein" evidence="1">
    <location>
        <begin position="31"/>
        <end position="781"/>
    </location>
</feature>
<name>A0A250IJW8_9BACT</name>
<keyword evidence="1" id="KW-0732">Signal</keyword>
<accession>A0A250IJW8</accession>
<dbReference type="InterPro" id="IPR010916">
    <property type="entry name" value="TonB_box_CS"/>
</dbReference>
<evidence type="ECO:0000313" key="3">
    <source>
        <dbReference type="Proteomes" id="UP000217289"/>
    </source>
</evidence>
<keyword evidence="3" id="KW-1185">Reference proteome</keyword>
<feature type="signal peptide" evidence="1">
    <location>
        <begin position="1"/>
        <end position="30"/>
    </location>
</feature>
<gene>
    <name evidence="2" type="ORF">MEBOL_004678</name>
</gene>
<dbReference type="AlphaFoldDB" id="A0A250IJW8"/>
<dbReference type="KEGG" id="mbd:MEBOL_004678"/>
<protein>
    <recommendedName>
        <fullName evidence="4">Lipoprotein</fullName>
    </recommendedName>
</protein>
<proteinExistence type="predicted"/>
<reference evidence="2 3" key="1">
    <citation type="submission" date="2017-06" db="EMBL/GenBank/DDBJ databases">
        <authorList>
            <person name="Kim H.J."/>
            <person name="Triplett B.A."/>
        </authorList>
    </citation>
    <scope>NUCLEOTIDE SEQUENCE [LARGE SCALE GENOMIC DNA]</scope>
    <source>
        <strain evidence="2 3">DSM 14713</strain>
    </source>
</reference>
<evidence type="ECO:0000256" key="1">
    <source>
        <dbReference type="SAM" id="SignalP"/>
    </source>
</evidence>
<organism evidence="2 3">
    <name type="scientific">Melittangium boletus DSM 14713</name>
    <dbReference type="NCBI Taxonomy" id="1294270"/>
    <lineage>
        <taxon>Bacteria</taxon>
        <taxon>Pseudomonadati</taxon>
        <taxon>Myxococcota</taxon>
        <taxon>Myxococcia</taxon>
        <taxon>Myxococcales</taxon>
        <taxon>Cystobacterineae</taxon>
        <taxon>Archangiaceae</taxon>
        <taxon>Melittangium</taxon>
    </lineage>
</organism>
<sequence length="781" mass="82911">MVPAGSTLPSRLARGLAHSLLVTLFVGASAAAAPVKQVPEGGRAIPVVQRGIVCGPVSGGWILSADGRALKPPAADAEGLARTLDVKVAEDAAHCATSQDTVTVIATRAFPSIDAAATTFFPDEGRLELKGQRLQDVAVVWSSPRGPQEGPLVGQDVCLNPTTAGRLSECVVPLHSGLPSDAALFWVPAHGRRGPDVTTYDANGTLVEPESFQIRPGRVVLTRPLVKSNGVDLAKGPGQVAVTHPEAIASADCAPARCETTDEGIAIRDVTGLEAQVNLRLRLAPRVVFSRGEALDTTVSVALPILSCPLSVVEGTALREAEESSLVVRMDPSCSYEPQALLWRVNGERVEVGQVVKVTAGVYVLLHTQGLSDQQVTVTATNAPVGRTVVASTTARTLPLPYPRANLELPQHGPIDFIPTNRPALIQVAGGGELGRFVVRPLEGAYRVSVQDNIPRVLGDTTAGGFVALRFGYRVPSLPGELASTDLAVVEERVQRAVREASVPTNVAHLIEFLCADKDGVDTSIEPSRPFRIPYVSRNTCRVIIHRERLSPEEGVQEIVLRVTVTRPDGTTRGESQLEQRMLLRSGGEERVLPIPGNLAQFDRILVQVSHVADESRYALSMTDRAGLPSAQWTAIVEGGLLRLYATGAVPAGLYRATNPSGQLTLNFGVLSRLVLLNNEGQERLVGIEVGLMGMGLIPQTNTIRFPPTLALVGGLGLRIPVGTGAAIGVQAWIAREFRADITRELRAGEDPATTDLRVPASNWSFIFGPSISIGNVGFNL</sequence>
<dbReference type="EMBL" id="CP022163">
    <property type="protein sequence ID" value="ATB31216.1"/>
    <property type="molecule type" value="Genomic_DNA"/>
</dbReference>
<dbReference type="PROSITE" id="PS00430">
    <property type="entry name" value="TONB_DEPENDENT_REC_1"/>
    <property type="match status" value="1"/>
</dbReference>
<evidence type="ECO:0008006" key="4">
    <source>
        <dbReference type="Google" id="ProtNLM"/>
    </source>
</evidence>
<dbReference type="Proteomes" id="UP000217289">
    <property type="component" value="Chromosome"/>
</dbReference>
<evidence type="ECO:0000313" key="2">
    <source>
        <dbReference type="EMBL" id="ATB31216.1"/>
    </source>
</evidence>
<dbReference type="RefSeq" id="WP_245918776.1">
    <property type="nucleotide sequence ID" value="NZ_CP022163.1"/>
</dbReference>